<evidence type="ECO:0000256" key="2">
    <source>
        <dbReference type="ARBA" id="ARBA00022723"/>
    </source>
</evidence>
<evidence type="ECO:0000313" key="10">
    <source>
        <dbReference type="Proteomes" id="UP000694843"/>
    </source>
</evidence>
<dbReference type="Pfam" id="PF00096">
    <property type="entry name" value="zf-C2H2"/>
    <property type="match status" value="3"/>
</dbReference>
<dbReference type="InterPro" id="IPR036236">
    <property type="entry name" value="Znf_C2H2_sf"/>
</dbReference>
<evidence type="ECO:0000256" key="5">
    <source>
        <dbReference type="ARBA" id="ARBA00022833"/>
    </source>
</evidence>
<sequence>MKKQIMIKHTGPLKLEKRPNASSNADLEASEALLALQFTTSSSGGSSKTSLANSFKKVMSMNERNCPAHVTQSHSQNYNANPFIIGNAIQRNRGMQPLDLHVEPKMERSFDTADYFSFNNETKIKEQYHNSSLEFINVSDTHASHNSRVLDSREKLLSALRRNADQTQSYEGGPGSFSSLSPPVNLPPSPPASQGGASPHHMSLDSDGEDLTDRFSKTKENLLPIGYVGPESPPLSPTQYFGYFSSPSASSSPALSSPLSSGLSVPVSVIVKAGKAKHSRKLSTSSFQEEERHSTNAYDLNDSSQNSYLDVTGESCQNPFSASASVSEFESGNASNANCRPRTMAERKMYPARQAMQTEPSELCHNPSYTTFHGQSSCDYTNDAVEASRSKKSFKSQTIEYQSQLLSEVPFSSPVPSPITDSVDSCYSVDKPAGNTKHSSAMNMQYPVSQPIAIAPKLPAGLIPITSTADIGAIQSASVLKTTPGIMHLIITNGDSGTAPTIILAPSIVAHYQNQQQVVDQRKRMYKCPVENCGKTYFKSSHLKSHERTHTGEKPFACQVCEKKFARSDELSRHKRTHTGEKNFQCPECGFRFMRSDHLAKHMKRHTRKQISSGTQPVAPKLPAMTASAINFITIQNASALQATPLQITLPKNI</sequence>
<dbReference type="GeneID" id="108667951"/>
<gene>
    <name evidence="11" type="primary">LOC108667951</name>
</gene>
<dbReference type="OrthoDB" id="4748970at2759"/>
<feature type="region of interest" description="Disordered" evidence="8">
    <location>
        <begin position="278"/>
        <end position="303"/>
    </location>
</feature>
<dbReference type="SMART" id="SM00355">
    <property type="entry name" value="ZnF_C2H2"/>
    <property type="match status" value="3"/>
</dbReference>
<keyword evidence="5" id="KW-0862">Zinc</keyword>
<evidence type="ECO:0000256" key="4">
    <source>
        <dbReference type="ARBA" id="ARBA00022771"/>
    </source>
</evidence>
<feature type="region of interest" description="Disordered" evidence="8">
    <location>
        <begin position="1"/>
        <end position="24"/>
    </location>
</feature>
<name>A0A8B7NAE4_HYAAZ</name>
<dbReference type="FunFam" id="3.30.160.60:FF:000417">
    <property type="entry name" value="Zinc finger protein"/>
    <property type="match status" value="1"/>
</dbReference>
<dbReference type="AlphaFoldDB" id="A0A8B7NAE4"/>
<feature type="region of interest" description="Disordered" evidence="8">
    <location>
        <begin position="164"/>
        <end position="212"/>
    </location>
</feature>
<dbReference type="RefSeq" id="XP_018010554.1">
    <property type="nucleotide sequence ID" value="XM_018155065.2"/>
</dbReference>
<keyword evidence="10" id="KW-1185">Reference proteome</keyword>
<evidence type="ECO:0000256" key="8">
    <source>
        <dbReference type="SAM" id="MobiDB-lite"/>
    </source>
</evidence>
<dbReference type="PANTHER" id="PTHR23235">
    <property type="entry name" value="KRUEPPEL-LIKE TRANSCRIPTION FACTOR"/>
    <property type="match status" value="1"/>
</dbReference>
<reference evidence="11" key="1">
    <citation type="submission" date="2025-08" db="UniProtKB">
        <authorList>
            <consortium name="RefSeq"/>
        </authorList>
    </citation>
    <scope>IDENTIFICATION</scope>
    <source>
        <tissue evidence="11">Whole organism</tissue>
    </source>
</reference>
<keyword evidence="4 7" id="KW-0863">Zinc-finger</keyword>
<dbReference type="PANTHER" id="PTHR23235:SF164">
    <property type="entry name" value="C2H2-TYPE DOMAIN-CONTAINING PROTEIN"/>
    <property type="match status" value="1"/>
</dbReference>
<dbReference type="GO" id="GO:0000978">
    <property type="term" value="F:RNA polymerase II cis-regulatory region sequence-specific DNA binding"/>
    <property type="evidence" value="ECO:0007669"/>
    <property type="project" value="TreeGrafter"/>
</dbReference>
<dbReference type="PROSITE" id="PS00028">
    <property type="entry name" value="ZINC_FINGER_C2H2_1"/>
    <property type="match status" value="3"/>
</dbReference>
<proteinExistence type="predicted"/>
<feature type="domain" description="C2H2-type" evidence="9">
    <location>
        <begin position="526"/>
        <end position="555"/>
    </location>
</feature>
<dbReference type="FunFam" id="3.30.160.60:FF:000125">
    <property type="entry name" value="Putative zinc finger protein 143"/>
    <property type="match status" value="1"/>
</dbReference>
<comment type="subcellular location">
    <subcellularLocation>
        <location evidence="1">Nucleus</location>
    </subcellularLocation>
</comment>
<evidence type="ECO:0000256" key="6">
    <source>
        <dbReference type="ARBA" id="ARBA00023242"/>
    </source>
</evidence>
<keyword evidence="6" id="KW-0539">Nucleus</keyword>
<dbReference type="PROSITE" id="PS50157">
    <property type="entry name" value="ZINC_FINGER_C2H2_2"/>
    <property type="match status" value="3"/>
</dbReference>
<dbReference type="GO" id="GO:0005634">
    <property type="term" value="C:nucleus"/>
    <property type="evidence" value="ECO:0007669"/>
    <property type="project" value="UniProtKB-SubCell"/>
</dbReference>
<keyword evidence="3" id="KW-0677">Repeat</keyword>
<evidence type="ECO:0000256" key="3">
    <source>
        <dbReference type="ARBA" id="ARBA00022737"/>
    </source>
</evidence>
<dbReference type="GO" id="GO:0008270">
    <property type="term" value="F:zinc ion binding"/>
    <property type="evidence" value="ECO:0007669"/>
    <property type="project" value="UniProtKB-KW"/>
</dbReference>
<dbReference type="InterPro" id="IPR013087">
    <property type="entry name" value="Znf_C2H2_type"/>
</dbReference>
<evidence type="ECO:0000313" key="11">
    <source>
        <dbReference type="RefSeq" id="XP_018010554.1"/>
    </source>
</evidence>
<evidence type="ECO:0000256" key="1">
    <source>
        <dbReference type="ARBA" id="ARBA00004123"/>
    </source>
</evidence>
<dbReference type="GO" id="GO:0000981">
    <property type="term" value="F:DNA-binding transcription factor activity, RNA polymerase II-specific"/>
    <property type="evidence" value="ECO:0007669"/>
    <property type="project" value="TreeGrafter"/>
</dbReference>
<feature type="domain" description="C2H2-type" evidence="9">
    <location>
        <begin position="556"/>
        <end position="583"/>
    </location>
</feature>
<evidence type="ECO:0000259" key="9">
    <source>
        <dbReference type="PROSITE" id="PS50157"/>
    </source>
</evidence>
<protein>
    <submittedName>
        <fullName evidence="11">Krueppel-like factor 10</fullName>
    </submittedName>
</protein>
<organism evidence="10 11">
    <name type="scientific">Hyalella azteca</name>
    <name type="common">Amphipod</name>
    <dbReference type="NCBI Taxonomy" id="294128"/>
    <lineage>
        <taxon>Eukaryota</taxon>
        <taxon>Metazoa</taxon>
        <taxon>Ecdysozoa</taxon>
        <taxon>Arthropoda</taxon>
        <taxon>Crustacea</taxon>
        <taxon>Multicrustacea</taxon>
        <taxon>Malacostraca</taxon>
        <taxon>Eumalacostraca</taxon>
        <taxon>Peracarida</taxon>
        <taxon>Amphipoda</taxon>
        <taxon>Senticaudata</taxon>
        <taxon>Talitrida</taxon>
        <taxon>Talitroidea</taxon>
        <taxon>Hyalellidae</taxon>
        <taxon>Hyalella</taxon>
    </lineage>
</organism>
<evidence type="ECO:0000256" key="7">
    <source>
        <dbReference type="PROSITE-ProRule" id="PRU00042"/>
    </source>
</evidence>
<dbReference type="KEGG" id="hazt:108667951"/>
<accession>A0A8B7NAE4</accession>
<dbReference type="SUPFAM" id="SSF57667">
    <property type="entry name" value="beta-beta-alpha zinc fingers"/>
    <property type="match status" value="2"/>
</dbReference>
<feature type="domain" description="C2H2-type" evidence="9">
    <location>
        <begin position="584"/>
        <end position="611"/>
    </location>
</feature>
<dbReference type="FunFam" id="3.30.160.60:FF:000018">
    <property type="entry name" value="Krueppel-like factor 15"/>
    <property type="match status" value="1"/>
</dbReference>
<keyword evidence="2" id="KW-0479">Metal-binding</keyword>
<dbReference type="Gene3D" id="3.30.160.60">
    <property type="entry name" value="Classic Zinc Finger"/>
    <property type="match status" value="3"/>
</dbReference>
<dbReference type="Proteomes" id="UP000694843">
    <property type="component" value="Unplaced"/>
</dbReference>